<sequence length="397" mass="43630">MSPINHVLSEGNEMAESNNENTVISASIAENTAMTPINHALYENTALSSSKPNQTVKSAHYPENTARSSIDHAVSENTVISANNPKSTVISSSNRELSENRVKSSRKHLPVPTLFVSNNSDGNMLDRSLLSKQQDQSISSDKNKLAAPVRSRVDTVEPITAHSKFNAEISKSNRNRPNKHTISINGQTDILSGIVPVPVGLNKHSTTSLSFSRSTKPSIPSNLAISRASDHSKYTVTAPTTHPKSRSTVTKVRPTISLISRTRSAQRERMASLPVSHPTQTLLSPSVAMPILNSHSHLTASSLIRARAKLISSLAIPKPKHISSSSTRVEEITPKLQSHDFETFIPLSKMSSKVEHLLSKKVQVIKTKVERHLCDGSILLCEEYRKAEDFRKKYKNY</sequence>
<evidence type="ECO:0000313" key="2">
    <source>
        <dbReference type="EMBL" id="CAG2234741.1"/>
    </source>
</evidence>
<feature type="compositionally biased region" description="Polar residues" evidence="1">
    <location>
        <begin position="75"/>
        <end position="95"/>
    </location>
</feature>
<evidence type="ECO:0000256" key="1">
    <source>
        <dbReference type="SAM" id="MobiDB-lite"/>
    </source>
</evidence>
<reference evidence="2" key="1">
    <citation type="submission" date="2021-03" db="EMBL/GenBank/DDBJ databases">
        <authorList>
            <person name="Bekaert M."/>
        </authorList>
    </citation>
    <scope>NUCLEOTIDE SEQUENCE</scope>
</reference>
<keyword evidence="3" id="KW-1185">Reference proteome</keyword>
<gene>
    <name evidence="2" type="ORF">MEDL_47332</name>
</gene>
<proteinExistence type="predicted"/>
<feature type="region of interest" description="Disordered" evidence="1">
    <location>
        <begin position="48"/>
        <end position="120"/>
    </location>
</feature>
<accession>A0A8S3TU04</accession>
<comment type="caution">
    <text evidence="2">The sequence shown here is derived from an EMBL/GenBank/DDBJ whole genome shotgun (WGS) entry which is preliminary data.</text>
</comment>
<dbReference type="Proteomes" id="UP000683360">
    <property type="component" value="Unassembled WGS sequence"/>
</dbReference>
<organism evidence="2 3">
    <name type="scientific">Mytilus edulis</name>
    <name type="common">Blue mussel</name>
    <dbReference type="NCBI Taxonomy" id="6550"/>
    <lineage>
        <taxon>Eukaryota</taxon>
        <taxon>Metazoa</taxon>
        <taxon>Spiralia</taxon>
        <taxon>Lophotrochozoa</taxon>
        <taxon>Mollusca</taxon>
        <taxon>Bivalvia</taxon>
        <taxon>Autobranchia</taxon>
        <taxon>Pteriomorphia</taxon>
        <taxon>Mytilida</taxon>
        <taxon>Mytiloidea</taxon>
        <taxon>Mytilidae</taxon>
        <taxon>Mytilinae</taxon>
        <taxon>Mytilus</taxon>
    </lineage>
</organism>
<dbReference type="AlphaFoldDB" id="A0A8S3TU04"/>
<evidence type="ECO:0000313" key="3">
    <source>
        <dbReference type="Proteomes" id="UP000683360"/>
    </source>
</evidence>
<dbReference type="EMBL" id="CAJPWZ010002269">
    <property type="protein sequence ID" value="CAG2234741.1"/>
    <property type="molecule type" value="Genomic_DNA"/>
</dbReference>
<feature type="compositionally biased region" description="Polar residues" evidence="1">
    <location>
        <begin position="48"/>
        <end position="57"/>
    </location>
</feature>
<protein>
    <submittedName>
        <fullName evidence="2">Uncharacterized protein</fullName>
    </submittedName>
</protein>
<name>A0A8S3TU04_MYTED</name>